<keyword evidence="7 9" id="KW-0472">Membrane</keyword>
<evidence type="ECO:0000256" key="3">
    <source>
        <dbReference type="ARBA" id="ARBA00022475"/>
    </source>
</evidence>
<proteinExistence type="inferred from homology"/>
<evidence type="ECO:0000256" key="4">
    <source>
        <dbReference type="ARBA" id="ARBA00022519"/>
    </source>
</evidence>
<dbReference type="EMBL" id="JAATOP010000012">
    <property type="protein sequence ID" value="NIY73700.1"/>
    <property type="molecule type" value="Genomic_DNA"/>
</dbReference>
<dbReference type="InterPro" id="IPR007387">
    <property type="entry name" value="TRAP_DctQ"/>
</dbReference>
<comment type="subunit">
    <text evidence="9">The complex comprises the extracytoplasmic solute receptor protein and the two transmembrane proteins.</text>
</comment>
<keyword evidence="12" id="KW-1185">Reference proteome</keyword>
<evidence type="ECO:0000256" key="8">
    <source>
        <dbReference type="ARBA" id="ARBA00038436"/>
    </source>
</evidence>
<name>A0ABX0W046_9RHOB</name>
<feature type="transmembrane region" description="Helical" evidence="9">
    <location>
        <begin position="12"/>
        <end position="32"/>
    </location>
</feature>
<keyword evidence="6 9" id="KW-1133">Transmembrane helix</keyword>
<dbReference type="Pfam" id="PF04290">
    <property type="entry name" value="DctQ"/>
    <property type="match status" value="1"/>
</dbReference>
<reference evidence="11 12" key="1">
    <citation type="submission" date="2020-03" db="EMBL/GenBank/DDBJ databases">
        <title>Bacterial isolates of synthetic phycosphere.</title>
        <authorList>
            <person name="Fu H."/>
            <person name="Moran M.A."/>
        </authorList>
    </citation>
    <scope>NUCLEOTIDE SEQUENCE [LARGE SCALE GENOMIC DNA]</scope>
    <source>
        <strain evidence="11 12">HF1</strain>
    </source>
</reference>
<keyword evidence="5 9" id="KW-0812">Transmembrane</keyword>
<comment type="caution">
    <text evidence="11">The sequence shown here is derived from an EMBL/GenBank/DDBJ whole genome shotgun (WGS) entry which is preliminary data.</text>
</comment>
<feature type="transmembrane region" description="Helical" evidence="9">
    <location>
        <begin position="86"/>
        <end position="107"/>
    </location>
</feature>
<sequence length="175" mass="19543">MDTINRIVRRIFAFGAGTSMALVFLIIFVNSVRRYTIGKSLPWGEELPIYLTIYGVMFGLAYAYMTDRHIRFTVLTDMLSAKTRQLLFLITDVITLICGLALIQAGYQFMMRRGDRDSSGLKKTADWLADSTGIVPLEWLGKVGPWQFAIALGGAMLAIAALLRLIERASEVKEA</sequence>
<comment type="function">
    <text evidence="9">Part of the tripartite ATP-independent periplasmic (TRAP) transport system.</text>
</comment>
<evidence type="ECO:0000256" key="7">
    <source>
        <dbReference type="ARBA" id="ARBA00023136"/>
    </source>
</evidence>
<evidence type="ECO:0000313" key="12">
    <source>
        <dbReference type="Proteomes" id="UP000709466"/>
    </source>
</evidence>
<evidence type="ECO:0000256" key="6">
    <source>
        <dbReference type="ARBA" id="ARBA00022989"/>
    </source>
</evidence>
<dbReference type="RefSeq" id="WP_167639083.1">
    <property type="nucleotide sequence ID" value="NZ_JAATOP010000012.1"/>
</dbReference>
<dbReference type="PANTHER" id="PTHR35011">
    <property type="entry name" value="2,3-DIKETO-L-GULONATE TRAP TRANSPORTER SMALL PERMEASE PROTEIN YIAM"/>
    <property type="match status" value="1"/>
</dbReference>
<feature type="transmembrane region" description="Helical" evidence="9">
    <location>
        <begin position="146"/>
        <end position="166"/>
    </location>
</feature>
<keyword evidence="3" id="KW-1003">Cell membrane</keyword>
<keyword evidence="4 9" id="KW-0997">Cell inner membrane</keyword>
<feature type="domain" description="Tripartite ATP-independent periplasmic transporters DctQ component" evidence="10">
    <location>
        <begin position="24"/>
        <end position="169"/>
    </location>
</feature>
<organism evidence="11 12">
    <name type="scientific">Marivivens donghaensis</name>
    <dbReference type="NCBI Taxonomy" id="1699413"/>
    <lineage>
        <taxon>Bacteria</taxon>
        <taxon>Pseudomonadati</taxon>
        <taxon>Pseudomonadota</taxon>
        <taxon>Alphaproteobacteria</taxon>
        <taxon>Rhodobacterales</taxon>
        <taxon>Paracoccaceae</taxon>
        <taxon>Marivivens group</taxon>
        <taxon>Marivivens</taxon>
    </lineage>
</organism>
<evidence type="ECO:0000313" key="11">
    <source>
        <dbReference type="EMBL" id="NIY73700.1"/>
    </source>
</evidence>
<evidence type="ECO:0000259" key="10">
    <source>
        <dbReference type="Pfam" id="PF04290"/>
    </source>
</evidence>
<evidence type="ECO:0000256" key="2">
    <source>
        <dbReference type="ARBA" id="ARBA00022448"/>
    </source>
</evidence>
<accession>A0ABX0W046</accession>
<comment type="subcellular location">
    <subcellularLocation>
        <location evidence="1 9">Cell inner membrane</location>
        <topology evidence="1 9">Multi-pass membrane protein</topology>
    </subcellularLocation>
</comment>
<dbReference type="InterPro" id="IPR055348">
    <property type="entry name" value="DctQ"/>
</dbReference>
<feature type="transmembrane region" description="Helical" evidence="9">
    <location>
        <begin position="47"/>
        <end position="65"/>
    </location>
</feature>
<comment type="similarity">
    <text evidence="8 9">Belongs to the TRAP transporter small permease family.</text>
</comment>
<gene>
    <name evidence="11" type="ORF">HCZ30_14805</name>
</gene>
<dbReference type="PANTHER" id="PTHR35011:SF2">
    <property type="entry name" value="2,3-DIKETO-L-GULONATE TRAP TRANSPORTER SMALL PERMEASE PROTEIN YIAM"/>
    <property type="match status" value="1"/>
</dbReference>
<evidence type="ECO:0000256" key="1">
    <source>
        <dbReference type="ARBA" id="ARBA00004429"/>
    </source>
</evidence>
<evidence type="ECO:0000256" key="9">
    <source>
        <dbReference type="RuleBase" id="RU369079"/>
    </source>
</evidence>
<dbReference type="Proteomes" id="UP000709466">
    <property type="component" value="Unassembled WGS sequence"/>
</dbReference>
<keyword evidence="2 9" id="KW-0813">Transport</keyword>
<protein>
    <recommendedName>
        <fullName evidence="9">TRAP transporter small permease protein</fullName>
    </recommendedName>
</protein>
<evidence type="ECO:0000256" key="5">
    <source>
        <dbReference type="ARBA" id="ARBA00022692"/>
    </source>
</evidence>